<protein>
    <submittedName>
        <fullName evidence="4">MBL fold metallo-hydrolase</fullName>
    </submittedName>
</protein>
<dbReference type="InterPro" id="IPR036866">
    <property type="entry name" value="RibonucZ/Hydroxyglut_hydro"/>
</dbReference>
<evidence type="ECO:0000313" key="6">
    <source>
        <dbReference type="Proteomes" id="UP001500962"/>
    </source>
</evidence>
<geneLocation type="plasmid" evidence="4 5">
    <name>unnamed3</name>
</geneLocation>
<dbReference type="EMBL" id="BAAADN010000024">
    <property type="protein sequence ID" value="GAA0460207.1"/>
    <property type="molecule type" value="Genomic_DNA"/>
</dbReference>
<dbReference type="GO" id="GO:0035312">
    <property type="term" value="F:5'-3' DNA exonuclease activity"/>
    <property type="evidence" value="ECO:0007669"/>
    <property type="project" value="TreeGrafter"/>
</dbReference>
<dbReference type="KEGG" id="hdo:MUK72_17985"/>
<dbReference type="Proteomes" id="UP000830542">
    <property type="component" value="Plasmid unnamed3"/>
</dbReference>
<dbReference type="SUPFAM" id="SSF56281">
    <property type="entry name" value="Metallo-hydrolase/oxidoreductase"/>
    <property type="match status" value="1"/>
</dbReference>
<gene>
    <name evidence="3" type="ORF">GCM10008985_15790</name>
    <name evidence="4" type="ORF">MUK72_17985</name>
</gene>
<feature type="compositionally biased region" description="Low complexity" evidence="1">
    <location>
        <begin position="461"/>
        <end position="478"/>
    </location>
</feature>
<dbReference type="SMART" id="SM00849">
    <property type="entry name" value="Lactamase_B"/>
    <property type="match status" value="1"/>
</dbReference>
<feature type="region of interest" description="Disordered" evidence="1">
    <location>
        <begin position="458"/>
        <end position="491"/>
    </location>
</feature>
<evidence type="ECO:0000313" key="3">
    <source>
        <dbReference type="EMBL" id="GAA0460207.1"/>
    </source>
</evidence>
<dbReference type="EMBL" id="CP095008">
    <property type="protein sequence ID" value="UOO97157.1"/>
    <property type="molecule type" value="Genomic_DNA"/>
</dbReference>
<dbReference type="AlphaFoldDB" id="A0AAV3SGB1"/>
<proteinExistence type="predicted"/>
<evidence type="ECO:0000259" key="2">
    <source>
        <dbReference type="SMART" id="SM00849"/>
    </source>
</evidence>
<organism evidence="3 6">
    <name type="scientific">Halococcus dombrowskii</name>
    <dbReference type="NCBI Taxonomy" id="179637"/>
    <lineage>
        <taxon>Archaea</taxon>
        <taxon>Methanobacteriati</taxon>
        <taxon>Methanobacteriota</taxon>
        <taxon>Stenosarchaea group</taxon>
        <taxon>Halobacteria</taxon>
        <taxon>Halobacteriales</taxon>
        <taxon>Halococcaceae</taxon>
        <taxon>Halococcus</taxon>
    </lineage>
</organism>
<dbReference type="GO" id="GO:0003684">
    <property type="term" value="F:damaged DNA binding"/>
    <property type="evidence" value="ECO:0007669"/>
    <property type="project" value="TreeGrafter"/>
</dbReference>
<reference evidence="3" key="3">
    <citation type="submission" date="2023-12" db="EMBL/GenBank/DDBJ databases">
        <authorList>
            <person name="Sun Q."/>
            <person name="Inoue M."/>
        </authorList>
    </citation>
    <scope>NUCLEOTIDE SEQUENCE</scope>
    <source>
        <strain evidence="3">JCM 12289</strain>
    </source>
</reference>
<dbReference type="RefSeq" id="WP_244706549.1">
    <property type="nucleotide sequence ID" value="NZ_BAAADN010000024.1"/>
</dbReference>
<evidence type="ECO:0000313" key="4">
    <source>
        <dbReference type="EMBL" id="UOO97157.1"/>
    </source>
</evidence>
<evidence type="ECO:0000313" key="5">
    <source>
        <dbReference type="Proteomes" id="UP000830542"/>
    </source>
</evidence>
<dbReference type="InterPro" id="IPR001279">
    <property type="entry name" value="Metallo-B-lactamas"/>
</dbReference>
<dbReference type="GeneID" id="71763779"/>
<evidence type="ECO:0000256" key="1">
    <source>
        <dbReference type="SAM" id="MobiDB-lite"/>
    </source>
</evidence>
<accession>A0AAV3SGB1</accession>
<keyword evidence="5" id="KW-1185">Reference proteome</keyword>
<feature type="compositionally biased region" description="Polar residues" evidence="1">
    <location>
        <begin position="479"/>
        <end position="488"/>
    </location>
</feature>
<name>A0AAV3SGB1_HALDO</name>
<keyword evidence="4" id="KW-0614">Plasmid</keyword>
<sequence length="561" mass="60669">MNVSYQHSNPYASNESFLLRFDPDRSQTQTACILVDAGQNVKVDELLADDEYLTAIVLTHAHSDHYQSLAANLRDGAPIYTSEATARILESVLDEAQQHTDNISDTEIVLDALEPLDDWRSPVKGLRIAPVPAGHTPGAAGFVLQFESDSEWKTILATGDWTWQRAGGYPGFDAALPVDIEAMFLTAATNDGYEGRLTESVRTICERASAGSPVLVSASGLTSVQYAYLLGHLARKLSQPLSVTLVGHAAKLYHDLDYDVPNVEAVAEFDDPDTVLEPETVTIAGPEVPTEASSGRLFGELRKDPNATLVQVVAAGNALVPSAQCTTHDFEVVAHPTEAEIDTLVEDLDPTQVIITHQHGRTSSRYKDRYSSYVWATGDESVYTIHEDNHWVAPPWMTTEGIAYVNRSSGASGSTWLGETFAGPDEEIPLPACDRIEEDVDLAAEGLDMDILEQRLRPAETASSDTSAADTTTTATDSRMSNGETKFSISEEDSSEAVASITARLDAIESQLEGTTYTARVVDAGDDITLLRVLGDVNRKHGQTVEVTIRNGGEDGTQPSE</sequence>
<dbReference type="PANTHER" id="PTHR23240">
    <property type="entry name" value="DNA CROSS-LINK REPAIR PROTEIN PSO2/SNM1-RELATED"/>
    <property type="match status" value="1"/>
</dbReference>
<feature type="domain" description="Metallo-beta-lactamase" evidence="2">
    <location>
        <begin position="29"/>
        <end position="212"/>
    </location>
</feature>
<reference evidence="4" key="2">
    <citation type="submission" date="2022-04" db="EMBL/GenBank/DDBJ databases">
        <title>Sequencing and genomic assembly of Halococcus dombrowskii.</title>
        <authorList>
            <person name="Lim S.W."/>
            <person name="MacLea K.S."/>
        </authorList>
    </citation>
    <scope>NUCLEOTIDE SEQUENCE</scope>
    <source>
        <strain evidence="4">H4</strain>
        <plasmid evidence="4">unnamed3</plasmid>
    </source>
</reference>
<dbReference type="Pfam" id="PF12706">
    <property type="entry name" value="Lactamase_B_2"/>
    <property type="match status" value="1"/>
</dbReference>
<reference evidence="3" key="1">
    <citation type="journal article" date="2014" name="Int. J. Syst. Evol. Microbiol.">
        <title>Complete genome sequence of Corynebacterium casei LMG S-19264T (=DSM 44701T), isolated from a smear-ripened cheese.</title>
        <authorList>
            <consortium name="US DOE Joint Genome Institute (JGI-PGF)"/>
            <person name="Walter F."/>
            <person name="Albersmeier A."/>
            <person name="Kalinowski J."/>
            <person name="Ruckert C."/>
        </authorList>
    </citation>
    <scope>NUCLEOTIDE SEQUENCE</scope>
    <source>
        <strain evidence="3">JCM 12289</strain>
    </source>
</reference>
<dbReference type="Gene3D" id="3.60.15.10">
    <property type="entry name" value="Ribonuclease Z/Hydroxyacylglutathione hydrolase-like"/>
    <property type="match status" value="1"/>
</dbReference>
<dbReference type="GO" id="GO:0006303">
    <property type="term" value="P:double-strand break repair via nonhomologous end joining"/>
    <property type="evidence" value="ECO:0007669"/>
    <property type="project" value="TreeGrafter"/>
</dbReference>
<dbReference type="GO" id="GO:0036297">
    <property type="term" value="P:interstrand cross-link repair"/>
    <property type="evidence" value="ECO:0007669"/>
    <property type="project" value="TreeGrafter"/>
</dbReference>
<dbReference type="Proteomes" id="UP001500962">
    <property type="component" value="Unassembled WGS sequence"/>
</dbReference>